<feature type="transmembrane region" description="Helical" evidence="8">
    <location>
        <begin position="237"/>
        <end position="258"/>
    </location>
</feature>
<evidence type="ECO:0000256" key="7">
    <source>
        <dbReference type="ARBA" id="ARBA00023136"/>
    </source>
</evidence>
<comment type="subcellular location">
    <subcellularLocation>
        <location evidence="1">Cell membrane</location>
        <topology evidence="1">Multi-pass membrane protein</topology>
    </subcellularLocation>
</comment>
<dbReference type="GO" id="GO:0015920">
    <property type="term" value="P:lipopolysaccharide transport"/>
    <property type="evidence" value="ECO:0007669"/>
    <property type="project" value="TreeGrafter"/>
</dbReference>
<dbReference type="eggNOG" id="COG1682">
    <property type="taxonomic scope" value="Bacteria"/>
</dbReference>
<evidence type="ECO:0000313" key="10">
    <source>
        <dbReference type="EMBL" id="ADG41261.1"/>
    </source>
</evidence>
<sequence>MIKAFKILYDQIKFFPLILRMVKYGDQSTYQNLFLGQIWKIVDPILQVSVYFFIFGLGLRGLQPGQTVLGYLAWLMIGMGIWRFMSAGILSGSESIKKQIGLATKMKFPLSILPSISIASAGWIFVTLESVSIIFIILNGDGFSPHWYASFYFMFAAVIFSYSFALLNSSILILIPDYISILRLVMSMGMWVSGVIFDLDQMQSSIGNILRLSPFYYIVYGLRDTIYQPTPLFARHFINSTIIFWSVVVIFMITGSYFHEKFKRDFVEYL</sequence>
<dbReference type="STRING" id="762051.LKI_08610"/>
<dbReference type="AlphaFoldDB" id="D5T5D1"/>
<evidence type="ECO:0000256" key="3">
    <source>
        <dbReference type="ARBA" id="ARBA00022448"/>
    </source>
</evidence>
<dbReference type="KEGG" id="lki:LKI_08610"/>
<feature type="transmembrane region" description="Helical" evidence="8">
    <location>
        <begin position="150"/>
        <end position="174"/>
    </location>
</feature>
<keyword evidence="4" id="KW-1003">Cell membrane</keyword>
<dbReference type="EMBL" id="CP001758">
    <property type="protein sequence ID" value="ADG41261.1"/>
    <property type="molecule type" value="Genomic_DNA"/>
</dbReference>
<feature type="transmembrane region" description="Helical" evidence="8">
    <location>
        <begin position="112"/>
        <end position="138"/>
    </location>
</feature>
<evidence type="ECO:0000256" key="8">
    <source>
        <dbReference type="SAM" id="Phobius"/>
    </source>
</evidence>
<dbReference type="Proteomes" id="UP000002362">
    <property type="component" value="Chromosome"/>
</dbReference>
<feature type="transmembrane region" description="Helical" evidence="8">
    <location>
        <begin position="41"/>
        <end position="59"/>
    </location>
</feature>
<feature type="transmembrane region" description="Helical" evidence="8">
    <location>
        <begin position="71"/>
        <end position="91"/>
    </location>
</feature>
<protein>
    <submittedName>
        <fullName evidence="10">ABC transporter, permease protein</fullName>
    </submittedName>
</protein>
<evidence type="ECO:0000259" key="9">
    <source>
        <dbReference type="Pfam" id="PF01061"/>
    </source>
</evidence>
<dbReference type="InterPro" id="IPR013525">
    <property type="entry name" value="ABC2_TM"/>
</dbReference>
<feature type="transmembrane region" description="Helical" evidence="8">
    <location>
        <begin position="181"/>
        <end position="197"/>
    </location>
</feature>
<keyword evidence="3" id="KW-0813">Transport</keyword>
<comment type="similarity">
    <text evidence="2">Belongs to the ABC-2 integral membrane protein family.</text>
</comment>
<dbReference type="PANTHER" id="PTHR30413">
    <property type="entry name" value="INNER MEMBRANE TRANSPORT PERMEASE"/>
    <property type="match status" value="1"/>
</dbReference>
<name>D5T5D1_LEUKI</name>
<dbReference type="GO" id="GO:0140359">
    <property type="term" value="F:ABC-type transporter activity"/>
    <property type="evidence" value="ECO:0007669"/>
    <property type="project" value="InterPro"/>
</dbReference>
<dbReference type="HOGENOM" id="CLU_060703_1_0_9"/>
<proteinExistence type="inferred from homology"/>
<keyword evidence="5 8" id="KW-0812">Transmembrane</keyword>
<evidence type="ECO:0000313" key="11">
    <source>
        <dbReference type="Proteomes" id="UP000002362"/>
    </source>
</evidence>
<accession>D5T5D1</accession>
<dbReference type="PATRIC" id="fig|762051.18.peg.1733"/>
<gene>
    <name evidence="10" type="ordered locus">LKI_08610</name>
</gene>
<evidence type="ECO:0000256" key="2">
    <source>
        <dbReference type="ARBA" id="ARBA00007783"/>
    </source>
</evidence>
<keyword evidence="6 8" id="KW-1133">Transmembrane helix</keyword>
<reference evidence="10 11" key="1">
    <citation type="journal article" date="2010" name="J. Bacteriol.">
        <title>Complete genome sequence analysis of Leuconostoc kimchii IMSNU 11154.</title>
        <authorList>
            <person name="Oh H.M."/>
            <person name="Cho Y.J."/>
            <person name="Kim B.K."/>
            <person name="Roe J.H."/>
            <person name="Kang S.O."/>
            <person name="Nahm B.H."/>
            <person name="Jeong G."/>
            <person name="Han H.U."/>
            <person name="Chun J."/>
        </authorList>
    </citation>
    <scope>NUCLEOTIDE SEQUENCE [LARGE SCALE GENOMIC DNA]</scope>
    <source>
        <strain evidence="11">IMSNU 11154 / KCTC 2386 / IH25</strain>
    </source>
</reference>
<keyword evidence="7 8" id="KW-0472">Membrane</keyword>
<evidence type="ECO:0000256" key="4">
    <source>
        <dbReference type="ARBA" id="ARBA00022475"/>
    </source>
</evidence>
<dbReference type="RefSeq" id="WP_013103850.1">
    <property type="nucleotide sequence ID" value="NC_014136.1"/>
</dbReference>
<evidence type="ECO:0000256" key="5">
    <source>
        <dbReference type="ARBA" id="ARBA00022692"/>
    </source>
</evidence>
<evidence type="ECO:0000256" key="6">
    <source>
        <dbReference type="ARBA" id="ARBA00022989"/>
    </source>
</evidence>
<feature type="domain" description="ABC-2 type transporter transmembrane" evidence="9">
    <location>
        <begin position="19"/>
        <end position="227"/>
    </location>
</feature>
<organism evidence="10 11">
    <name type="scientific">Leuconostoc kimchii (strain IMSNU 11154 / KCTC 2386 / IH25)</name>
    <dbReference type="NCBI Taxonomy" id="762051"/>
    <lineage>
        <taxon>Bacteria</taxon>
        <taxon>Bacillati</taxon>
        <taxon>Bacillota</taxon>
        <taxon>Bacilli</taxon>
        <taxon>Lactobacillales</taxon>
        <taxon>Lactobacillaceae</taxon>
        <taxon>Leuconostoc</taxon>
    </lineage>
</organism>
<dbReference type="GO" id="GO:0005886">
    <property type="term" value="C:plasma membrane"/>
    <property type="evidence" value="ECO:0007669"/>
    <property type="project" value="UniProtKB-SubCell"/>
</dbReference>
<dbReference type="OrthoDB" id="9794365at2"/>
<evidence type="ECO:0000256" key="1">
    <source>
        <dbReference type="ARBA" id="ARBA00004651"/>
    </source>
</evidence>
<dbReference type="PANTHER" id="PTHR30413:SF10">
    <property type="entry name" value="CAPSULE POLYSACCHARIDE EXPORT INNER-MEMBRANE PROTEIN CTRC"/>
    <property type="match status" value="1"/>
</dbReference>
<dbReference type="Pfam" id="PF01061">
    <property type="entry name" value="ABC2_membrane"/>
    <property type="match status" value="1"/>
</dbReference>